<accession>A0A377YSP9</accession>
<dbReference type="AlphaFoldDB" id="A0A377YSP9"/>
<proteinExistence type="predicted"/>
<reference evidence="1 2" key="1">
    <citation type="submission" date="2018-06" db="EMBL/GenBank/DDBJ databases">
        <authorList>
            <consortium name="Pathogen Informatics"/>
            <person name="Doyle S."/>
        </authorList>
    </citation>
    <scope>NUCLEOTIDE SEQUENCE [LARGE SCALE GENOMIC DNA]</scope>
    <source>
        <strain evidence="1 2">NCTC8849</strain>
    </source>
</reference>
<dbReference type="EMBL" id="UGLC01000004">
    <property type="protein sequence ID" value="STU49546.1"/>
    <property type="molecule type" value="Genomic_DNA"/>
</dbReference>
<name>A0A377YSP9_KLEPN</name>
<evidence type="ECO:0000313" key="1">
    <source>
        <dbReference type="EMBL" id="STU49546.1"/>
    </source>
</evidence>
<gene>
    <name evidence="1" type="ORF">NCTC8849_06253</name>
</gene>
<dbReference type="Proteomes" id="UP000254799">
    <property type="component" value="Unassembled WGS sequence"/>
</dbReference>
<sequence>MEYKDPVFELLSSLEHIVLRMIIRNLPQTVSPLCLVNLSNCVKALDLRLTTLPTSWA</sequence>
<organism evidence="1 2">
    <name type="scientific">Klebsiella pneumoniae</name>
    <dbReference type="NCBI Taxonomy" id="573"/>
    <lineage>
        <taxon>Bacteria</taxon>
        <taxon>Pseudomonadati</taxon>
        <taxon>Pseudomonadota</taxon>
        <taxon>Gammaproteobacteria</taxon>
        <taxon>Enterobacterales</taxon>
        <taxon>Enterobacteriaceae</taxon>
        <taxon>Klebsiella/Raoultella group</taxon>
        <taxon>Klebsiella</taxon>
        <taxon>Klebsiella pneumoniae complex</taxon>
    </lineage>
</organism>
<protein>
    <submittedName>
        <fullName evidence="1">Transcriptional regulator</fullName>
    </submittedName>
</protein>
<evidence type="ECO:0000313" key="2">
    <source>
        <dbReference type="Proteomes" id="UP000254799"/>
    </source>
</evidence>